<keyword evidence="8" id="KW-1133">Transmembrane helix</keyword>
<proteinExistence type="predicted"/>
<dbReference type="InterPro" id="IPR036890">
    <property type="entry name" value="HATPase_C_sf"/>
</dbReference>
<dbReference type="Pfam" id="PF16926">
    <property type="entry name" value="HisKA_4TM"/>
    <property type="match status" value="1"/>
</dbReference>
<dbReference type="Proteomes" id="UP000199289">
    <property type="component" value="Unassembled WGS sequence"/>
</dbReference>
<evidence type="ECO:0000259" key="9">
    <source>
        <dbReference type="PROSITE" id="PS50109"/>
    </source>
</evidence>
<feature type="domain" description="Histidine kinase" evidence="9">
    <location>
        <begin position="158"/>
        <end position="361"/>
    </location>
</feature>
<evidence type="ECO:0000256" key="5">
    <source>
        <dbReference type="ARBA" id="ARBA00022777"/>
    </source>
</evidence>
<sequence>MQNDRVPHVVMGLGLLLSVVLSAEISATFVFSYSISLEYIIGVVTSLPFVVGLVVGGYQLARLPLDRERYGRVLQWCVGGMAVFGLINVALMVAMPTDDAVTLVGWIRWAVSFGAGIGFLIGYYEAKAIHREAIAQRSAVRAEELERRRELLDYLNALLRHEVLNTANVIEGYASLLDDAAADETTRQYAGVIERQATDLTRVTKDVRLLLRTIEEEPTLRRVNLSEVLHDELLKVQDRYEGVETEATVPDDIYVMADDLLRRIFSNLLANAVEHNDVRPPRVTVTATATAETVTVRVADNGPGVPESERDALFESTTGRTDHGIGLTIIGRLADRYGANVELTETGPDGSVFSVAFPRPDSEAAESRTDSAGELSALSAR</sequence>
<dbReference type="Pfam" id="PF02518">
    <property type="entry name" value="HATPase_c"/>
    <property type="match status" value="1"/>
</dbReference>
<organism evidence="11 12">
    <name type="scientific">Halopelagius longus</name>
    <dbReference type="NCBI Taxonomy" id="1236180"/>
    <lineage>
        <taxon>Archaea</taxon>
        <taxon>Methanobacteriati</taxon>
        <taxon>Methanobacteriota</taxon>
        <taxon>Stenosarchaea group</taxon>
        <taxon>Halobacteria</taxon>
        <taxon>Halobacteriales</taxon>
        <taxon>Haloferacaceae</taxon>
    </lineage>
</organism>
<evidence type="ECO:0000256" key="2">
    <source>
        <dbReference type="ARBA" id="ARBA00012438"/>
    </source>
</evidence>
<dbReference type="GO" id="GO:0005524">
    <property type="term" value="F:ATP binding"/>
    <property type="evidence" value="ECO:0007669"/>
    <property type="project" value="UniProtKB-KW"/>
</dbReference>
<dbReference type="EMBL" id="QQST01000001">
    <property type="protein sequence ID" value="RDI72465.1"/>
    <property type="molecule type" value="Genomic_DNA"/>
</dbReference>
<dbReference type="Gene3D" id="3.30.565.10">
    <property type="entry name" value="Histidine kinase-like ATPase, C-terminal domain"/>
    <property type="match status" value="1"/>
</dbReference>
<reference evidence="11" key="1">
    <citation type="submission" date="2016-10" db="EMBL/GenBank/DDBJ databases">
        <authorList>
            <person name="de Groot N.N."/>
        </authorList>
    </citation>
    <scope>NUCLEOTIDE SEQUENCE [LARGE SCALE GENOMIC DNA]</scope>
    <source>
        <strain evidence="11">CGMCC 1.12397</strain>
    </source>
</reference>
<dbReference type="InterPro" id="IPR031623">
    <property type="entry name" value="HisKA_4TM"/>
</dbReference>
<feature type="transmembrane region" description="Helical" evidence="8">
    <location>
        <begin position="73"/>
        <end position="94"/>
    </location>
</feature>
<evidence type="ECO:0000256" key="8">
    <source>
        <dbReference type="SAM" id="Phobius"/>
    </source>
</evidence>
<dbReference type="Proteomes" id="UP000255421">
    <property type="component" value="Unassembled WGS sequence"/>
</dbReference>
<feature type="region of interest" description="Disordered" evidence="7">
    <location>
        <begin position="358"/>
        <end position="381"/>
    </location>
</feature>
<evidence type="ECO:0000313" key="12">
    <source>
        <dbReference type="Proteomes" id="UP000199289"/>
    </source>
</evidence>
<evidence type="ECO:0000256" key="4">
    <source>
        <dbReference type="ARBA" id="ARBA00022741"/>
    </source>
</evidence>
<keyword evidence="4" id="KW-0547">Nucleotide-binding</keyword>
<keyword evidence="8" id="KW-0472">Membrane</keyword>
<dbReference type="GO" id="GO:0000155">
    <property type="term" value="F:phosphorelay sensor kinase activity"/>
    <property type="evidence" value="ECO:0007669"/>
    <property type="project" value="InterPro"/>
</dbReference>
<gene>
    <name evidence="10" type="ORF">DWB78_12470</name>
    <name evidence="11" type="ORF">SAMN05216278_0608</name>
</gene>
<dbReference type="PANTHER" id="PTHR44936:SF10">
    <property type="entry name" value="SENSOR PROTEIN RSTB"/>
    <property type="match status" value="1"/>
</dbReference>
<dbReference type="EMBL" id="FNKQ01000001">
    <property type="protein sequence ID" value="SDQ13990.1"/>
    <property type="molecule type" value="Genomic_DNA"/>
</dbReference>
<dbReference type="Gene3D" id="1.10.287.130">
    <property type="match status" value="1"/>
</dbReference>
<dbReference type="InterPro" id="IPR004358">
    <property type="entry name" value="Sig_transdc_His_kin-like_C"/>
</dbReference>
<keyword evidence="5 11" id="KW-0418">Kinase</keyword>
<dbReference type="InterPro" id="IPR050980">
    <property type="entry name" value="2C_sensor_his_kinase"/>
</dbReference>
<evidence type="ECO:0000256" key="7">
    <source>
        <dbReference type="SAM" id="MobiDB-lite"/>
    </source>
</evidence>
<dbReference type="SMART" id="SM00387">
    <property type="entry name" value="HATPase_c"/>
    <property type="match status" value="1"/>
</dbReference>
<dbReference type="InterPro" id="IPR005467">
    <property type="entry name" value="His_kinase_dom"/>
</dbReference>
<evidence type="ECO:0000256" key="3">
    <source>
        <dbReference type="ARBA" id="ARBA00022679"/>
    </source>
</evidence>
<dbReference type="SUPFAM" id="SSF55874">
    <property type="entry name" value="ATPase domain of HSP90 chaperone/DNA topoisomerase II/histidine kinase"/>
    <property type="match status" value="1"/>
</dbReference>
<feature type="transmembrane region" description="Helical" evidence="8">
    <location>
        <begin position="106"/>
        <end position="124"/>
    </location>
</feature>
<dbReference type="AlphaFoldDB" id="A0A1H0YG29"/>
<dbReference type="InterPro" id="IPR003594">
    <property type="entry name" value="HATPase_dom"/>
</dbReference>
<keyword evidence="8" id="KW-0812">Transmembrane</keyword>
<reference evidence="10 13" key="3">
    <citation type="submission" date="2018-07" db="EMBL/GenBank/DDBJ databases">
        <title>Genome sequence of extremly halophilic archaeon Halopelagius longus strain BC12-B1.</title>
        <authorList>
            <person name="Zhang X."/>
        </authorList>
    </citation>
    <scope>NUCLEOTIDE SEQUENCE [LARGE SCALE GENOMIC DNA]</scope>
    <source>
        <strain evidence="10 13">BC12-B1</strain>
    </source>
</reference>
<comment type="catalytic activity">
    <reaction evidence="1">
        <text>ATP + protein L-histidine = ADP + protein N-phospho-L-histidine.</text>
        <dbReference type="EC" id="2.7.13.3"/>
    </reaction>
</comment>
<dbReference type="PROSITE" id="PS50109">
    <property type="entry name" value="HIS_KIN"/>
    <property type="match status" value="1"/>
</dbReference>
<dbReference type="EC" id="2.7.13.3" evidence="2"/>
<dbReference type="PANTHER" id="PTHR44936">
    <property type="entry name" value="SENSOR PROTEIN CREC"/>
    <property type="match status" value="1"/>
</dbReference>
<dbReference type="InterPro" id="IPR036097">
    <property type="entry name" value="HisK_dim/P_sf"/>
</dbReference>
<protein>
    <recommendedName>
        <fullName evidence="2">histidine kinase</fullName>
        <ecNumber evidence="2">2.7.13.3</ecNumber>
    </recommendedName>
</protein>
<name>A0A1H0YG29_9EURY</name>
<reference evidence="12" key="2">
    <citation type="submission" date="2016-10" db="EMBL/GenBank/DDBJ databases">
        <authorList>
            <person name="Varghese N."/>
            <person name="Submissions S."/>
        </authorList>
    </citation>
    <scope>NUCLEOTIDE SEQUENCE [LARGE SCALE GENOMIC DNA]</scope>
    <source>
        <strain evidence="12">CGMCC 1.12397</strain>
    </source>
</reference>
<evidence type="ECO:0000256" key="6">
    <source>
        <dbReference type="ARBA" id="ARBA00022840"/>
    </source>
</evidence>
<evidence type="ECO:0000313" key="13">
    <source>
        <dbReference type="Proteomes" id="UP000255421"/>
    </source>
</evidence>
<feature type="transmembrane region" description="Helical" evidence="8">
    <location>
        <begin position="12"/>
        <end position="33"/>
    </location>
</feature>
<keyword evidence="3" id="KW-0808">Transferase</keyword>
<dbReference type="PRINTS" id="PR00344">
    <property type="entry name" value="BCTRLSENSOR"/>
</dbReference>
<accession>A0A1H0YG29</accession>
<evidence type="ECO:0000256" key="1">
    <source>
        <dbReference type="ARBA" id="ARBA00000085"/>
    </source>
</evidence>
<feature type="compositionally biased region" description="Basic and acidic residues" evidence="7">
    <location>
        <begin position="360"/>
        <end position="371"/>
    </location>
</feature>
<keyword evidence="6" id="KW-0067">ATP-binding</keyword>
<feature type="transmembrane region" description="Helical" evidence="8">
    <location>
        <begin position="39"/>
        <end position="61"/>
    </location>
</feature>
<evidence type="ECO:0000313" key="10">
    <source>
        <dbReference type="EMBL" id="RDI72465.1"/>
    </source>
</evidence>
<dbReference type="SUPFAM" id="SSF47384">
    <property type="entry name" value="Homodimeric domain of signal transducing histidine kinase"/>
    <property type="match status" value="1"/>
</dbReference>
<keyword evidence="13" id="KW-1185">Reference proteome</keyword>
<evidence type="ECO:0000313" key="11">
    <source>
        <dbReference type="EMBL" id="SDQ13990.1"/>
    </source>
</evidence>